<dbReference type="EMBL" id="JWZX01003237">
    <property type="protein sequence ID" value="KOO22935.1"/>
    <property type="molecule type" value="Genomic_DNA"/>
</dbReference>
<dbReference type="GO" id="GO:0035243">
    <property type="term" value="F:protein-arginine omega-N symmetric methyltransferase activity"/>
    <property type="evidence" value="ECO:0007669"/>
    <property type="project" value="UniProtKB-EC"/>
</dbReference>
<comment type="catalytic activity">
    <reaction evidence="7">
        <text>L-arginyl-[protein] + 2 S-adenosyl-L-methionine = N(omega),N(omega)'-dimethyl-L-arginyl-[protein] + 2 S-adenosyl-L-homocysteine + 2 H(+)</text>
        <dbReference type="Rhea" id="RHEA:48108"/>
        <dbReference type="Rhea" id="RHEA-COMP:10532"/>
        <dbReference type="Rhea" id="RHEA-COMP:11992"/>
        <dbReference type="ChEBI" id="CHEBI:15378"/>
        <dbReference type="ChEBI" id="CHEBI:29965"/>
        <dbReference type="ChEBI" id="CHEBI:57856"/>
        <dbReference type="ChEBI" id="CHEBI:59789"/>
        <dbReference type="ChEBI" id="CHEBI:88221"/>
        <dbReference type="EC" id="2.1.1.320"/>
    </reaction>
</comment>
<keyword evidence="5" id="KW-0808">Transferase</keyword>
<proteinExistence type="inferred from homology"/>
<accession>A0A0M0J8Y0</accession>
<dbReference type="SUPFAM" id="SSF53335">
    <property type="entry name" value="S-adenosyl-L-methionine-dependent methyltransferases"/>
    <property type="match status" value="2"/>
</dbReference>
<gene>
    <name evidence="8" type="ORF">Ctob_007762</name>
</gene>
<name>A0A0M0J8Y0_9EUKA</name>
<evidence type="ECO:0000256" key="3">
    <source>
        <dbReference type="ARBA" id="ARBA00011935"/>
    </source>
</evidence>
<keyword evidence="4" id="KW-0489">Methyltransferase</keyword>
<keyword evidence="9" id="KW-1185">Reference proteome</keyword>
<dbReference type="Pfam" id="PF02636">
    <property type="entry name" value="Methyltransf_28"/>
    <property type="match status" value="1"/>
</dbReference>
<evidence type="ECO:0000256" key="4">
    <source>
        <dbReference type="ARBA" id="ARBA00022603"/>
    </source>
</evidence>
<evidence type="ECO:0000256" key="6">
    <source>
        <dbReference type="ARBA" id="ARBA00023128"/>
    </source>
</evidence>
<dbReference type="InterPro" id="IPR003788">
    <property type="entry name" value="NDUFAF7"/>
</dbReference>
<dbReference type="PANTHER" id="PTHR12049">
    <property type="entry name" value="PROTEIN ARGININE METHYLTRANSFERASE NDUFAF7, MITOCHONDRIAL"/>
    <property type="match status" value="1"/>
</dbReference>
<dbReference type="GO" id="GO:0032259">
    <property type="term" value="P:methylation"/>
    <property type="evidence" value="ECO:0007669"/>
    <property type="project" value="UniProtKB-KW"/>
</dbReference>
<dbReference type="GO" id="GO:0005739">
    <property type="term" value="C:mitochondrion"/>
    <property type="evidence" value="ECO:0007669"/>
    <property type="project" value="UniProtKB-SubCell"/>
</dbReference>
<dbReference type="PANTHER" id="PTHR12049:SF7">
    <property type="entry name" value="PROTEIN ARGININE METHYLTRANSFERASE NDUFAF7, MITOCHONDRIAL"/>
    <property type="match status" value="1"/>
</dbReference>
<comment type="caution">
    <text evidence="8">The sequence shown here is derived from an EMBL/GenBank/DDBJ whole genome shotgun (WGS) entry which is preliminary data.</text>
</comment>
<evidence type="ECO:0000256" key="1">
    <source>
        <dbReference type="ARBA" id="ARBA00004173"/>
    </source>
</evidence>
<keyword evidence="6" id="KW-0496">Mitochondrion</keyword>
<evidence type="ECO:0000256" key="5">
    <source>
        <dbReference type="ARBA" id="ARBA00022679"/>
    </source>
</evidence>
<dbReference type="AlphaFoldDB" id="A0A0M0J8Y0"/>
<organism evidence="8 9">
    <name type="scientific">Chrysochromulina tobinii</name>
    <dbReference type="NCBI Taxonomy" id="1460289"/>
    <lineage>
        <taxon>Eukaryota</taxon>
        <taxon>Haptista</taxon>
        <taxon>Haptophyta</taxon>
        <taxon>Prymnesiophyceae</taxon>
        <taxon>Prymnesiales</taxon>
        <taxon>Chrysochromulinaceae</taxon>
        <taxon>Chrysochromulina</taxon>
    </lineage>
</organism>
<dbReference type="InterPro" id="IPR029063">
    <property type="entry name" value="SAM-dependent_MTases_sf"/>
</dbReference>
<comment type="similarity">
    <text evidence="2">Belongs to the NDUFAF7 family.</text>
</comment>
<evidence type="ECO:0000256" key="7">
    <source>
        <dbReference type="ARBA" id="ARBA00048612"/>
    </source>
</evidence>
<evidence type="ECO:0000313" key="9">
    <source>
        <dbReference type="Proteomes" id="UP000037460"/>
    </source>
</evidence>
<dbReference type="InterPro" id="IPR038375">
    <property type="entry name" value="NDUFAF7_sf"/>
</dbReference>
<evidence type="ECO:0000313" key="8">
    <source>
        <dbReference type="EMBL" id="KOO22935.1"/>
    </source>
</evidence>
<sequence>MEDSLHDPDWGYYTDGRVIFGECADTADFTTFPVSMRPAFGAMLADRLCSLWRAMGAPTDAPFLIVELGAGTGVLAHDILEHCEAQLPALFWDVLCYVIGERSGSLRVVQAKTNQHFVDAGRLYVVPADAQDLAGCALRQTLQAVARQRAAAAGRTSAEPPMLRGAVISNELPDAFGVEKVLVSARGPSAAPPAPPTATPAAAASASVAAPSGGFGAAAQRLRLQRAYVLPLIRLDALRSLVEASDEVLATALDLESVVVSSRAHRSALLAGERSGLWEVGYANDVGTAASFSNATAALDRWLRAHTPLLLSALRHRPDGERMELYPSPALPRLAQGLAALLDEAAVLTIDYGADAATLINAARRVPPAVAPADAAKGRSAAAAALAAAAAARSASGMRVRSRLPAARGQGAALALRRPGWCDLTTDVDFTELSAAGEAAGLRTIFFGPQTALQRVWAETAAEEEATGKEATGIAKAALPPPRVTDAQPPLQKGVCEAFYALGSFVMLVQATPKVADAWRWRVAPQPLYAAGHPSLGQMAMVHTLRALGRLVLDHALQQQQLAAAEGAPPPSERELVRALADALVLTVPCFRPHWRKMVGAVLRLLAEEEEEYGHTDDGDARSAPVLPPLYREALQLVKLDRALLLHKQSIVR</sequence>
<dbReference type="Proteomes" id="UP000037460">
    <property type="component" value="Unassembled WGS sequence"/>
</dbReference>
<reference evidence="9" key="1">
    <citation type="journal article" date="2015" name="PLoS Genet.">
        <title>Genome Sequence and Transcriptome Analyses of Chrysochromulina tobin: Metabolic Tools for Enhanced Algal Fitness in the Prominent Order Prymnesiales (Haptophyceae).</title>
        <authorList>
            <person name="Hovde B.T."/>
            <person name="Deodato C.R."/>
            <person name="Hunsperger H.M."/>
            <person name="Ryken S.A."/>
            <person name="Yost W."/>
            <person name="Jha R.K."/>
            <person name="Patterson J."/>
            <person name="Monnat R.J. Jr."/>
            <person name="Barlow S.B."/>
            <person name="Starkenburg S.R."/>
            <person name="Cattolico R.A."/>
        </authorList>
    </citation>
    <scope>NUCLEOTIDE SEQUENCE</scope>
    <source>
        <strain evidence="9">CCMP291</strain>
    </source>
</reference>
<evidence type="ECO:0000256" key="2">
    <source>
        <dbReference type="ARBA" id="ARBA00005891"/>
    </source>
</evidence>
<dbReference type="Gene3D" id="3.40.50.12710">
    <property type="match status" value="1"/>
</dbReference>
<dbReference type="OrthoDB" id="17415at2759"/>
<protein>
    <recommendedName>
        <fullName evidence="3">type II protein arginine methyltransferase</fullName>
        <ecNumber evidence="3">2.1.1.320</ecNumber>
    </recommendedName>
</protein>
<comment type="subcellular location">
    <subcellularLocation>
        <location evidence="1">Mitochondrion</location>
    </subcellularLocation>
</comment>
<dbReference type="EC" id="2.1.1.320" evidence="3"/>